<keyword evidence="1" id="KW-0472">Membrane</keyword>
<evidence type="ECO:0008006" key="4">
    <source>
        <dbReference type="Google" id="ProtNLM"/>
    </source>
</evidence>
<keyword evidence="1" id="KW-1133">Transmembrane helix</keyword>
<evidence type="ECO:0000256" key="1">
    <source>
        <dbReference type="SAM" id="Phobius"/>
    </source>
</evidence>
<name>A0ABD3MHA6_9STRA</name>
<feature type="transmembrane region" description="Helical" evidence="1">
    <location>
        <begin position="104"/>
        <end position="123"/>
    </location>
</feature>
<feature type="transmembrane region" description="Helical" evidence="1">
    <location>
        <begin position="37"/>
        <end position="60"/>
    </location>
</feature>
<dbReference type="Proteomes" id="UP001530315">
    <property type="component" value="Unassembled WGS sequence"/>
</dbReference>
<accession>A0ABD3MHA6</accession>
<organism evidence="2 3">
    <name type="scientific">Stephanodiscus triporus</name>
    <dbReference type="NCBI Taxonomy" id="2934178"/>
    <lineage>
        <taxon>Eukaryota</taxon>
        <taxon>Sar</taxon>
        <taxon>Stramenopiles</taxon>
        <taxon>Ochrophyta</taxon>
        <taxon>Bacillariophyta</taxon>
        <taxon>Coscinodiscophyceae</taxon>
        <taxon>Thalassiosirophycidae</taxon>
        <taxon>Stephanodiscales</taxon>
        <taxon>Stephanodiscaceae</taxon>
        <taxon>Stephanodiscus</taxon>
    </lineage>
</organism>
<sequence>MMTRVLDDDDDAPTTSLMSSQRWSSRSWGHLLLPQHLLAWLTIALSISSLTFLVGCGFGCDFAEPSSLSTAVPDGPDDPNDDVPPFGIFCDAYDNDRPAAMMPFLSRLSLCASALLSLVLSALTTTSTMVDPSSTLSPYAIAYLWGTALPLLSTVAIVFHPPVLLILLDAGRCPPDKDGGGGRCRLRGESATLFMSMASLVALTAVMRVNDPPDWREERELWKLM</sequence>
<keyword evidence="3" id="KW-1185">Reference proteome</keyword>
<keyword evidence="1" id="KW-0812">Transmembrane</keyword>
<evidence type="ECO:0000313" key="2">
    <source>
        <dbReference type="EMBL" id="KAL3762263.1"/>
    </source>
</evidence>
<proteinExistence type="predicted"/>
<evidence type="ECO:0000313" key="3">
    <source>
        <dbReference type="Proteomes" id="UP001530315"/>
    </source>
</evidence>
<dbReference type="AlphaFoldDB" id="A0ABD3MHA6"/>
<comment type="caution">
    <text evidence="2">The sequence shown here is derived from an EMBL/GenBank/DDBJ whole genome shotgun (WGS) entry which is preliminary data.</text>
</comment>
<reference evidence="2 3" key="1">
    <citation type="submission" date="2024-10" db="EMBL/GenBank/DDBJ databases">
        <title>Updated reference genomes for cyclostephanoid diatoms.</title>
        <authorList>
            <person name="Roberts W.R."/>
            <person name="Alverson A.J."/>
        </authorList>
    </citation>
    <scope>NUCLEOTIDE SEQUENCE [LARGE SCALE GENOMIC DNA]</scope>
    <source>
        <strain evidence="2 3">AJA276-08</strain>
    </source>
</reference>
<dbReference type="EMBL" id="JALLAZ020001832">
    <property type="protein sequence ID" value="KAL3762263.1"/>
    <property type="molecule type" value="Genomic_DNA"/>
</dbReference>
<feature type="transmembrane region" description="Helical" evidence="1">
    <location>
        <begin position="143"/>
        <end position="170"/>
    </location>
</feature>
<protein>
    <recommendedName>
        <fullName evidence="4">GPI ethanolamine phosphate transferase 1</fullName>
    </recommendedName>
</protein>
<gene>
    <name evidence="2" type="ORF">ACHAW5_006372</name>
</gene>